<name>A0A401ZNP5_9CHLR</name>
<dbReference type="EMBL" id="BIFQ01000002">
    <property type="protein sequence ID" value="GCE08376.1"/>
    <property type="molecule type" value="Genomic_DNA"/>
</dbReference>
<evidence type="ECO:0000313" key="2">
    <source>
        <dbReference type="Proteomes" id="UP000287224"/>
    </source>
</evidence>
<dbReference type="Proteomes" id="UP000287224">
    <property type="component" value="Unassembled WGS sequence"/>
</dbReference>
<reference evidence="2" key="1">
    <citation type="submission" date="2018-12" db="EMBL/GenBank/DDBJ databases">
        <title>Tengunoibacter tsumagoiensis gen. nov., sp. nov., Dictyobacter kobayashii sp. nov., D. alpinus sp. nov., and D. joshuensis sp. nov. and description of Dictyobacteraceae fam. nov. within the order Ktedonobacterales isolated from Tengu-no-mugimeshi.</title>
        <authorList>
            <person name="Wang C.M."/>
            <person name="Zheng Y."/>
            <person name="Sakai Y."/>
            <person name="Toyoda A."/>
            <person name="Minakuchi Y."/>
            <person name="Abe K."/>
            <person name="Yokota A."/>
            <person name="Yabe S."/>
        </authorList>
    </citation>
    <scope>NUCLEOTIDE SEQUENCE [LARGE SCALE GENOMIC DNA]</scope>
    <source>
        <strain evidence="2">S-27</strain>
    </source>
</reference>
<protein>
    <submittedName>
        <fullName evidence="1">Uncharacterized protein</fullName>
    </submittedName>
</protein>
<organism evidence="1 2">
    <name type="scientific">Dictyobacter aurantiacus</name>
    <dbReference type="NCBI Taxonomy" id="1936993"/>
    <lineage>
        <taxon>Bacteria</taxon>
        <taxon>Bacillati</taxon>
        <taxon>Chloroflexota</taxon>
        <taxon>Ktedonobacteria</taxon>
        <taxon>Ktedonobacterales</taxon>
        <taxon>Dictyobacteraceae</taxon>
        <taxon>Dictyobacter</taxon>
    </lineage>
</organism>
<dbReference type="AlphaFoldDB" id="A0A401ZNP5"/>
<comment type="caution">
    <text evidence="1">The sequence shown here is derived from an EMBL/GenBank/DDBJ whole genome shotgun (WGS) entry which is preliminary data.</text>
</comment>
<evidence type="ECO:0000313" key="1">
    <source>
        <dbReference type="EMBL" id="GCE08376.1"/>
    </source>
</evidence>
<proteinExistence type="predicted"/>
<sequence>MLVVRGCIPMHHYIKNVSDFRHVGGTYAPPHARPLRGRISFVCWCIGCADAHPMHQHTKDP</sequence>
<gene>
    <name evidence="1" type="ORF">KDAU_57050</name>
</gene>
<keyword evidence="2" id="KW-1185">Reference proteome</keyword>
<accession>A0A401ZNP5</accession>